<keyword evidence="6" id="KW-0812">Transmembrane</keyword>
<feature type="domain" description="4Fe-4S ferredoxin-type" evidence="7">
    <location>
        <begin position="63"/>
        <end position="94"/>
    </location>
</feature>
<protein>
    <submittedName>
        <fullName evidence="8">Quinone-interacting membrane-bound oxidoreductase complex subunit C</fullName>
    </submittedName>
</protein>
<feature type="transmembrane region" description="Helical" evidence="6">
    <location>
        <begin position="236"/>
        <end position="261"/>
    </location>
</feature>
<feature type="transmembrane region" description="Helical" evidence="6">
    <location>
        <begin position="169"/>
        <end position="190"/>
    </location>
</feature>
<proteinExistence type="predicted"/>
<feature type="transmembrane region" description="Helical" evidence="6">
    <location>
        <begin position="321"/>
        <end position="340"/>
    </location>
</feature>
<evidence type="ECO:0000256" key="6">
    <source>
        <dbReference type="SAM" id="Phobius"/>
    </source>
</evidence>
<evidence type="ECO:0000256" key="3">
    <source>
        <dbReference type="ARBA" id="ARBA00023002"/>
    </source>
</evidence>
<name>Q3IBM5_9BACT</name>
<evidence type="ECO:0000259" key="7">
    <source>
        <dbReference type="PROSITE" id="PS51379"/>
    </source>
</evidence>
<keyword evidence="4" id="KW-0408">Iron</keyword>
<gene>
    <name evidence="8" type="primary">qmoC</name>
    <name evidence="8" type="ORF">39f70020</name>
</gene>
<dbReference type="Gene3D" id="1.10.1060.10">
    <property type="entry name" value="Alpha-helical ferredoxin"/>
    <property type="match status" value="1"/>
</dbReference>
<keyword evidence="6" id="KW-1133">Transmembrane helix</keyword>
<feature type="transmembrane region" description="Helical" evidence="6">
    <location>
        <begin position="346"/>
        <end position="366"/>
    </location>
</feature>
<dbReference type="GO" id="GO:0005886">
    <property type="term" value="C:plasma membrane"/>
    <property type="evidence" value="ECO:0007669"/>
    <property type="project" value="UniProtKB-SubCell"/>
</dbReference>
<keyword evidence="1" id="KW-0004">4Fe-4S</keyword>
<dbReference type="InterPro" id="IPR017900">
    <property type="entry name" value="4Fe4S_Fe_S_CS"/>
</dbReference>
<evidence type="ECO:0000256" key="4">
    <source>
        <dbReference type="ARBA" id="ARBA00023004"/>
    </source>
</evidence>
<dbReference type="GO" id="GO:0051539">
    <property type="term" value="F:4 iron, 4 sulfur cluster binding"/>
    <property type="evidence" value="ECO:0007669"/>
    <property type="project" value="UniProtKB-KW"/>
</dbReference>
<sequence length="392" mass="43514">MIMGSSRLVEPDLGFIRAIKGAGGETLKKCYQCATCSTTCNLSPDGKPFPRKEMLLASWGQTGELMKDPDVWLCYQCNDCSIHCPRGARPGDVLAAVRSFAYKQYAFPSFMGKALASAKALPLLVLVPILIMSALIILTAPRTADGGFVFMDSSIIDFNTFLPHSTVDALFVLGNIVIFIVAAVGFTRFWRMLQSNGNQRTMPVGQAALLTFKEIFSHSKFRECDANRPRVIGHMLLLFGFIGAMITTGLVLLFIFVPHYLHLLGMENLHSFFELPLDLPHPVKFLGALSGAAITIGGGMLIYRRWTNKDEVGANGYTDTLFLYVMLLTGLTGMTSWLARLTGVPMLAYGNYFVHILCVYFLLWYMPYSKFAHMIYRSLAIVYARSIGRVTE</sequence>
<dbReference type="SUPFAM" id="SSF46548">
    <property type="entry name" value="alpha-helical ferredoxin"/>
    <property type="match status" value="1"/>
</dbReference>
<accession>Q3IBM5</accession>
<organism evidence="8">
    <name type="scientific">uncultured sulfate-reducing bacterium</name>
    <dbReference type="NCBI Taxonomy" id="153939"/>
    <lineage>
        <taxon>Bacteria</taxon>
        <taxon>environmental samples</taxon>
    </lineage>
</organism>
<dbReference type="Gene3D" id="1.20.950.20">
    <property type="entry name" value="Transmembrane di-heme cytochromes, Chain C"/>
    <property type="match status" value="1"/>
</dbReference>
<reference evidence="8" key="1">
    <citation type="journal article" date="2005" name="J. Bacteriol.">
        <title>Clustered genes related to sulfate respiration in uncultured prokaryotes support the theory of their concomitant horizontal transfer.</title>
        <authorList>
            <person name="Mussmann M."/>
            <person name="Richter M."/>
            <person name="Lombardot T."/>
            <person name="Meyerdierks A."/>
            <person name="Kuever J."/>
            <person name="Kube M."/>
            <person name="Glockner F.O."/>
            <person name="Amann R."/>
        </authorList>
    </citation>
    <scope>NUCLEOTIDE SEQUENCE</scope>
</reference>
<dbReference type="GO" id="GO:0046872">
    <property type="term" value="F:metal ion binding"/>
    <property type="evidence" value="ECO:0007669"/>
    <property type="project" value="UniProtKB-KW"/>
</dbReference>
<keyword evidence="5" id="KW-0411">Iron-sulfur</keyword>
<keyword evidence="6" id="KW-0472">Membrane</keyword>
<evidence type="ECO:0000256" key="5">
    <source>
        <dbReference type="ARBA" id="ARBA00023014"/>
    </source>
</evidence>
<feature type="transmembrane region" description="Helical" evidence="6">
    <location>
        <begin position="281"/>
        <end position="301"/>
    </location>
</feature>
<dbReference type="InterPro" id="IPR051460">
    <property type="entry name" value="HdrC_iron-sulfur_subunit"/>
</dbReference>
<dbReference type="InterPro" id="IPR009051">
    <property type="entry name" value="Helical_ferredxn"/>
</dbReference>
<dbReference type="InterPro" id="IPR036197">
    <property type="entry name" value="NarG-like_sf"/>
</dbReference>
<keyword evidence="3" id="KW-0560">Oxidoreductase</keyword>
<evidence type="ECO:0000256" key="2">
    <source>
        <dbReference type="ARBA" id="ARBA00022723"/>
    </source>
</evidence>
<dbReference type="PROSITE" id="PS51379">
    <property type="entry name" value="4FE4S_FER_2"/>
    <property type="match status" value="1"/>
</dbReference>
<evidence type="ECO:0000256" key="1">
    <source>
        <dbReference type="ARBA" id="ARBA00022485"/>
    </source>
</evidence>
<dbReference type="PANTHER" id="PTHR43255:SF1">
    <property type="entry name" value="IRON-SULFUR-BINDING OXIDOREDUCTASE FADF-RELATED"/>
    <property type="match status" value="1"/>
</dbReference>
<dbReference type="SUPFAM" id="SSF103501">
    <property type="entry name" value="Respiratory nitrate reductase 1 gamma chain"/>
    <property type="match status" value="1"/>
</dbReference>
<dbReference type="GO" id="GO:0016491">
    <property type="term" value="F:oxidoreductase activity"/>
    <property type="evidence" value="ECO:0007669"/>
    <property type="project" value="UniProtKB-KW"/>
</dbReference>
<dbReference type="InterPro" id="IPR017896">
    <property type="entry name" value="4Fe4S_Fe-S-bd"/>
</dbReference>
<dbReference type="AlphaFoldDB" id="Q3IBM5"/>
<dbReference type="NCBIfam" id="NF038018">
    <property type="entry name" value="qmoC"/>
    <property type="match status" value="1"/>
</dbReference>
<dbReference type="PROSITE" id="PS00198">
    <property type="entry name" value="4FE4S_FER_1"/>
    <property type="match status" value="1"/>
</dbReference>
<dbReference type="PANTHER" id="PTHR43255">
    <property type="entry name" value="IRON-SULFUR-BINDING OXIDOREDUCTASE FADF-RELATED-RELATED"/>
    <property type="match status" value="1"/>
</dbReference>
<dbReference type="Pfam" id="PF13183">
    <property type="entry name" value="Fer4_8"/>
    <property type="match status" value="1"/>
</dbReference>
<feature type="transmembrane region" description="Helical" evidence="6">
    <location>
        <begin position="120"/>
        <end position="140"/>
    </location>
</feature>
<dbReference type="EMBL" id="CT025835">
    <property type="protein sequence ID" value="CAJ31177.1"/>
    <property type="molecule type" value="Genomic_DNA"/>
</dbReference>
<evidence type="ECO:0000313" key="8">
    <source>
        <dbReference type="EMBL" id="CAJ31177.1"/>
    </source>
</evidence>
<keyword evidence="2" id="KW-0479">Metal-binding</keyword>